<reference evidence="1 2" key="1">
    <citation type="journal article" date="2016" name="Nat. Commun.">
        <title>Thousands of microbial genomes shed light on interconnected biogeochemical processes in an aquifer system.</title>
        <authorList>
            <person name="Anantharaman K."/>
            <person name="Brown C.T."/>
            <person name="Hug L.A."/>
            <person name="Sharon I."/>
            <person name="Castelle C.J."/>
            <person name="Probst A.J."/>
            <person name="Thomas B.C."/>
            <person name="Singh A."/>
            <person name="Wilkins M.J."/>
            <person name="Karaoz U."/>
            <person name="Brodie E.L."/>
            <person name="Williams K.H."/>
            <person name="Hubbard S.S."/>
            <person name="Banfield J.F."/>
        </authorList>
    </citation>
    <scope>NUCLEOTIDE SEQUENCE [LARGE SCALE GENOMIC DNA]</scope>
</reference>
<proteinExistence type="predicted"/>
<dbReference type="AlphaFoldDB" id="A0A1F7YGM9"/>
<gene>
    <name evidence="1" type="ORF">A2627_01650</name>
</gene>
<dbReference type="Proteomes" id="UP000178851">
    <property type="component" value="Unassembled WGS sequence"/>
</dbReference>
<organism evidence="1 2">
    <name type="scientific">Candidatus Woesebacteria bacterium RIFCSPHIGHO2_01_FULL_39_28</name>
    <dbReference type="NCBI Taxonomy" id="1802496"/>
    <lineage>
        <taxon>Bacteria</taxon>
        <taxon>Candidatus Woeseibacteriota</taxon>
    </lineage>
</organism>
<evidence type="ECO:0000313" key="1">
    <source>
        <dbReference type="EMBL" id="OGM25758.1"/>
    </source>
</evidence>
<dbReference type="PANTHER" id="PTHR15394">
    <property type="entry name" value="SERINE HYDROLASE RBBP9"/>
    <property type="match status" value="1"/>
</dbReference>
<evidence type="ECO:0008006" key="3">
    <source>
        <dbReference type="Google" id="ProtNLM"/>
    </source>
</evidence>
<name>A0A1F7YGM9_9BACT</name>
<sequence>MKNAIIFHGTGCTPKSYWFPGIKKHLEKLGYDVWIPQLPDADNPKLSKWLPVALRGKYSNETVVIGHSAGGPLVLSVLENIKVTIHKAIIVAGFARELRYDREHKTTQPILQSKYNWKKIKSSVKDIIYINSNNDPWTIDDEEGLYMWRKTGGTLILRSDEGHMGSDSFKQPYTSFPLLEKLLEVKYTRSSIDGSDIK</sequence>
<dbReference type="Pfam" id="PF06821">
    <property type="entry name" value="Ser_hydrolase"/>
    <property type="match status" value="1"/>
</dbReference>
<dbReference type="InterPro" id="IPR029058">
    <property type="entry name" value="AB_hydrolase_fold"/>
</dbReference>
<dbReference type="Gene3D" id="3.40.50.1820">
    <property type="entry name" value="alpha/beta hydrolase"/>
    <property type="match status" value="1"/>
</dbReference>
<dbReference type="GO" id="GO:0016787">
    <property type="term" value="F:hydrolase activity"/>
    <property type="evidence" value="ECO:0007669"/>
    <property type="project" value="InterPro"/>
</dbReference>
<dbReference type="PANTHER" id="PTHR15394:SF3">
    <property type="entry name" value="SERINE HYDROLASE RBBP9"/>
    <property type="match status" value="1"/>
</dbReference>
<protein>
    <recommendedName>
        <fullName evidence="3">Alpha/beta hydrolase</fullName>
    </recommendedName>
</protein>
<accession>A0A1F7YGM9</accession>
<dbReference type="InterPro" id="IPR010662">
    <property type="entry name" value="RBBP9/YdeN"/>
</dbReference>
<dbReference type="SUPFAM" id="SSF53474">
    <property type="entry name" value="alpha/beta-Hydrolases"/>
    <property type="match status" value="1"/>
</dbReference>
<comment type="caution">
    <text evidence="1">The sequence shown here is derived from an EMBL/GenBank/DDBJ whole genome shotgun (WGS) entry which is preliminary data.</text>
</comment>
<evidence type="ECO:0000313" key="2">
    <source>
        <dbReference type="Proteomes" id="UP000178851"/>
    </source>
</evidence>
<dbReference type="EMBL" id="MGGI01000020">
    <property type="protein sequence ID" value="OGM25758.1"/>
    <property type="molecule type" value="Genomic_DNA"/>
</dbReference>